<evidence type="ECO:0000256" key="1">
    <source>
        <dbReference type="SAM" id="MobiDB-lite"/>
    </source>
</evidence>
<name>K3W4X0_GLOUD</name>
<reference evidence="2" key="3">
    <citation type="submission" date="2015-02" db="UniProtKB">
        <authorList>
            <consortium name="EnsemblProtists"/>
        </authorList>
    </citation>
    <scope>IDENTIFICATION</scope>
    <source>
        <strain evidence="2">DAOM BR144</strain>
    </source>
</reference>
<dbReference type="EnsemblProtists" id="PYU1_T000011">
    <property type="protein sequence ID" value="PYU1_T000011"/>
    <property type="gene ID" value="PYU1_G000011"/>
</dbReference>
<feature type="region of interest" description="Disordered" evidence="1">
    <location>
        <begin position="331"/>
        <end position="369"/>
    </location>
</feature>
<accession>K3W4X0</accession>
<feature type="compositionally biased region" description="Pro residues" evidence="1">
    <location>
        <begin position="64"/>
        <end position="79"/>
    </location>
</feature>
<feature type="region of interest" description="Disordered" evidence="1">
    <location>
        <begin position="1"/>
        <end position="22"/>
    </location>
</feature>
<dbReference type="eggNOG" id="ENOG502QU7Q">
    <property type="taxonomic scope" value="Eukaryota"/>
</dbReference>
<reference evidence="3" key="1">
    <citation type="journal article" date="2010" name="Genome Biol.">
        <title>Genome sequence of the necrotrophic plant pathogen Pythium ultimum reveals original pathogenicity mechanisms and effector repertoire.</title>
        <authorList>
            <person name="Levesque C.A."/>
            <person name="Brouwer H."/>
            <person name="Cano L."/>
            <person name="Hamilton J.P."/>
            <person name="Holt C."/>
            <person name="Huitema E."/>
            <person name="Raffaele S."/>
            <person name="Robideau G.P."/>
            <person name="Thines M."/>
            <person name="Win J."/>
            <person name="Zerillo M.M."/>
            <person name="Beakes G.W."/>
            <person name="Boore J.L."/>
            <person name="Busam D."/>
            <person name="Dumas B."/>
            <person name="Ferriera S."/>
            <person name="Fuerstenberg S.I."/>
            <person name="Gachon C.M."/>
            <person name="Gaulin E."/>
            <person name="Govers F."/>
            <person name="Grenville-Briggs L."/>
            <person name="Horner N."/>
            <person name="Hostetler J."/>
            <person name="Jiang R.H."/>
            <person name="Johnson J."/>
            <person name="Krajaejun T."/>
            <person name="Lin H."/>
            <person name="Meijer H.J."/>
            <person name="Moore B."/>
            <person name="Morris P."/>
            <person name="Phuntmart V."/>
            <person name="Puiu D."/>
            <person name="Shetty J."/>
            <person name="Stajich J.E."/>
            <person name="Tripathy S."/>
            <person name="Wawra S."/>
            <person name="van West P."/>
            <person name="Whitty B.R."/>
            <person name="Coutinho P.M."/>
            <person name="Henrissat B."/>
            <person name="Martin F."/>
            <person name="Thomas P.D."/>
            <person name="Tyler B.M."/>
            <person name="De Vries R.P."/>
            <person name="Kamoun S."/>
            <person name="Yandell M."/>
            <person name="Tisserat N."/>
            <person name="Buell C.R."/>
        </authorList>
    </citation>
    <scope>NUCLEOTIDE SEQUENCE</scope>
    <source>
        <strain evidence="3">DAOM:BR144</strain>
    </source>
</reference>
<protein>
    <submittedName>
        <fullName evidence="2">Uncharacterized protein</fullName>
    </submittedName>
</protein>
<dbReference type="VEuPathDB" id="FungiDB:PYU1_G000011"/>
<reference evidence="3" key="2">
    <citation type="submission" date="2010-04" db="EMBL/GenBank/DDBJ databases">
        <authorList>
            <person name="Buell R."/>
            <person name="Hamilton J."/>
            <person name="Hostetler J."/>
        </authorList>
    </citation>
    <scope>NUCLEOTIDE SEQUENCE [LARGE SCALE GENOMIC DNA]</scope>
    <source>
        <strain evidence="3">DAOM:BR144</strain>
    </source>
</reference>
<evidence type="ECO:0000313" key="2">
    <source>
        <dbReference type="EnsemblProtists" id="PYU1_T000011"/>
    </source>
</evidence>
<feature type="compositionally biased region" description="Acidic residues" evidence="1">
    <location>
        <begin position="342"/>
        <end position="369"/>
    </location>
</feature>
<organism evidence="2 3">
    <name type="scientific">Globisporangium ultimum (strain ATCC 200006 / CBS 805.95 / DAOM BR144)</name>
    <name type="common">Pythium ultimum</name>
    <dbReference type="NCBI Taxonomy" id="431595"/>
    <lineage>
        <taxon>Eukaryota</taxon>
        <taxon>Sar</taxon>
        <taxon>Stramenopiles</taxon>
        <taxon>Oomycota</taxon>
        <taxon>Peronosporomycetes</taxon>
        <taxon>Pythiales</taxon>
        <taxon>Pythiaceae</taxon>
        <taxon>Globisporangium</taxon>
    </lineage>
</organism>
<dbReference type="EMBL" id="GL376636">
    <property type="status" value="NOT_ANNOTATED_CDS"/>
    <property type="molecule type" value="Genomic_DNA"/>
</dbReference>
<proteinExistence type="predicted"/>
<feature type="compositionally biased region" description="Basic residues" evidence="1">
    <location>
        <begin position="1"/>
        <end position="11"/>
    </location>
</feature>
<dbReference type="HOGENOM" id="CLU_751200_0_0_1"/>
<dbReference type="AlphaFoldDB" id="K3W4X0"/>
<feature type="compositionally biased region" description="Basic and acidic residues" evidence="1">
    <location>
        <begin position="331"/>
        <end position="341"/>
    </location>
</feature>
<dbReference type="InParanoid" id="K3W4X0"/>
<evidence type="ECO:0000313" key="3">
    <source>
        <dbReference type="Proteomes" id="UP000019132"/>
    </source>
</evidence>
<dbReference type="Proteomes" id="UP000019132">
    <property type="component" value="Unassembled WGS sequence"/>
</dbReference>
<dbReference type="OMA" id="EYVSWEV"/>
<feature type="region of interest" description="Disordered" evidence="1">
    <location>
        <begin position="53"/>
        <end position="83"/>
    </location>
</feature>
<keyword evidence="3" id="KW-1185">Reference proteome</keyword>
<sequence>MGVKVHRKKGPRATGKAQAFAQSSIECIQTSKDKRDQNRKRMRVVQLQRALDRKEKELKAFPKYPAPPKPPPRKGPTPPSEWKLKGAARPAALLARIAAGELDEHGDELKKPIETYNLYEATLNAGNFSTHVETREYLRIMKQLAEACCNAGMPDRGIKHYETCMQLDTEDSMRSREGLTCVLVDEGRGAEARELIDKFSGEASAVLAYCQVILEYVSWEVLEEEGSSEEVVREAFLKAFKLNPFIAVFIAAHETFFQVVEYVDDIKEPKSGSIEEAFQYCSQNIGVWLDTVGAFAWIEKELAELPEPVATEKDVSEEMYLGMYQTAVEMHKEELAEREREENEADSDDEVDGDEFDDYEPDDIDGGDD</sequence>